<reference evidence="1" key="1">
    <citation type="journal article" date="2021" name="Proc. Natl. Acad. Sci. U.S.A.">
        <title>A Catalog of Tens of Thousands of Viruses from Human Metagenomes Reveals Hidden Associations with Chronic Diseases.</title>
        <authorList>
            <person name="Tisza M.J."/>
            <person name="Buck C.B."/>
        </authorList>
    </citation>
    <scope>NUCLEOTIDE SEQUENCE</scope>
    <source>
        <strain evidence="1">CtYsL76</strain>
    </source>
</reference>
<accession>A0A8S5QMN9</accession>
<organism evidence="1">
    <name type="scientific">CrAss-like virus sp. ctYsL76</name>
    <dbReference type="NCBI Taxonomy" id="2826826"/>
    <lineage>
        <taxon>Viruses</taxon>
        <taxon>Duplodnaviria</taxon>
        <taxon>Heunggongvirae</taxon>
        <taxon>Uroviricota</taxon>
        <taxon>Caudoviricetes</taxon>
        <taxon>Crassvirales</taxon>
    </lineage>
</organism>
<keyword evidence="1" id="KW-0946">Virion</keyword>
<evidence type="ECO:0000313" key="1">
    <source>
        <dbReference type="EMBL" id="DAE20075.1"/>
    </source>
</evidence>
<keyword evidence="1" id="KW-0261">Viral envelope protein</keyword>
<sequence length="72" mass="8620">MQDEAYKPCVRITTSYGILECSEDHPIYIRKFINHRKGNKRYREYYYEFVPAKDVLHYSINNAVAICDKIDI</sequence>
<protein>
    <submittedName>
        <fullName evidence="1">Envelope glycoprotein</fullName>
    </submittedName>
</protein>
<name>A0A8S5QMN9_9CAUD</name>
<dbReference type="EMBL" id="BK015689">
    <property type="protein sequence ID" value="DAE20075.1"/>
    <property type="molecule type" value="Genomic_DNA"/>
</dbReference>
<proteinExistence type="predicted"/>
<dbReference type="GO" id="GO:0019031">
    <property type="term" value="C:viral envelope"/>
    <property type="evidence" value="ECO:0007669"/>
    <property type="project" value="UniProtKB-KW"/>
</dbReference>